<dbReference type="Proteomes" id="UP000319732">
    <property type="component" value="Unassembled WGS sequence"/>
</dbReference>
<protein>
    <submittedName>
        <fullName evidence="1">Uncharacterized protein</fullName>
    </submittedName>
</protein>
<organism evidence="1 2">
    <name type="scientific">Exilibacterium tricleocarpae</name>
    <dbReference type="NCBI Taxonomy" id="2591008"/>
    <lineage>
        <taxon>Bacteria</taxon>
        <taxon>Pseudomonadati</taxon>
        <taxon>Pseudomonadota</taxon>
        <taxon>Gammaproteobacteria</taxon>
        <taxon>Cellvibrionales</taxon>
        <taxon>Cellvibrionaceae</taxon>
        <taxon>Exilibacterium</taxon>
    </lineage>
</organism>
<sequence length="563" mass="62559">MLNFDFTARLLATLPGVPRNQVVKFNNSWLQIGLAGTIARYLVVYRAMVHKVGGPVWAFANPPPTHPGQAGTPWGSGWGFPDGQATLEGQVPDGRGGRYFDGIGVAEVTLDIANLGNLAVAFNVVNDYILPDSDGYEDPRIFSADGRFFIHSHRYQPDSFRNVPGPHHRIYGGYTPARLPFTPGDITTPNRALFVKITELEFRNNLPHLGAEFYYGSNVSDRIEKNYGFFMDGDTLCAVYGVAPNSRPFTVLRAVRGLGGQAVHQFPRGRRFLVEEFQPNTDPATNNQRDCFVRILQYYSDHIPGPINTVFSSSGPLIWNGGLNRWQGVGHVKILYQRIFDFNFQLADAALDVAQQPAFAGPVPADRNAAYDALINDDAFVDAVNNYLTGNPNDVRPQVAAYLGIPLGNVTMADRDKFIAALRHQLVRGSLCRLVVRAMQIPHTNPWAGNLLPNPAPGGQAIFHPTCFYLSFFFELEAGTYQLHRFSNAFLVYDAANPHFLQFASNLTPVGADYLMSFGEDDNRTKAFQLTAVDYQGLVYHDAINFNPANYMFRRIDVPEQVL</sequence>
<proteinExistence type="predicted"/>
<evidence type="ECO:0000313" key="1">
    <source>
        <dbReference type="EMBL" id="TQV78222.1"/>
    </source>
</evidence>
<gene>
    <name evidence="1" type="ORF">FKG94_14230</name>
</gene>
<accession>A0A545TLW4</accession>
<dbReference type="EMBL" id="VHSG01000013">
    <property type="protein sequence ID" value="TQV78222.1"/>
    <property type="molecule type" value="Genomic_DNA"/>
</dbReference>
<dbReference type="AlphaFoldDB" id="A0A545TLW4"/>
<name>A0A545TLW4_9GAMM</name>
<keyword evidence="2" id="KW-1185">Reference proteome</keyword>
<dbReference type="RefSeq" id="WP_142905002.1">
    <property type="nucleotide sequence ID" value="NZ_ML660094.1"/>
</dbReference>
<evidence type="ECO:0000313" key="2">
    <source>
        <dbReference type="Proteomes" id="UP000319732"/>
    </source>
</evidence>
<comment type="caution">
    <text evidence="1">The sequence shown here is derived from an EMBL/GenBank/DDBJ whole genome shotgun (WGS) entry which is preliminary data.</text>
</comment>
<reference evidence="1 2" key="1">
    <citation type="submission" date="2019-06" db="EMBL/GenBank/DDBJ databases">
        <title>Whole genome sequence for Cellvibrionaceae sp. R142.</title>
        <authorList>
            <person name="Wang G."/>
        </authorList>
    </citation>
    <scope>NUCLEOTIDE SEQUENCE [LARGE SCALE GENOMIC DNA]</scope>
    <source>
        <strain evidence="1 2">R142</strain>
    </source>
</reference>